<evidence type="ECO:0000313" key="3">
    <source>
        <dbReference type="Proteomes" id="UP000070700"/>
    </source>
</evidence>
<dbReference type="InterPro" id="IPR052895">
    <property type="entry name" value="HetReg/Transcr_Mod"/>
</dbReference>
<accession>A0A132BAB4</accession>
<feature type="domain" description="Heterokaryon incompatibility" evidence="1">
    <location>
        <begin position="5"/>
        <end position="91"/>
    </location>
</feature>
<dbReference type="InterPro" id="IPR010730">
    <property type="entry name" value="HET"/>
</dbReference>
<name>A0A132BAB4_MOLSC</name>
<dbReference type="AlphaFoldDB" id="A0A132BAB4"/>
<dbReference type="PANTHER" id="PTHR24148:SF64">
    <property type="entry name" value="HETEROKARYON INCOMPATIBILITY DOMAIN-CONTAINING PROTEIN"/>
    <property type="match status" value="1"/>
</dbReference>
<keyword evidence="3" id="KW-1185">Reference proteome</keyword>
<dbReference type="RefSeq" id="XP_018063707.1">
    <property type="nucleotide sequence ID" value="XM_018208488.1"/>
</dbReference>
<protein>
    <submittedName>
        <fullName evidence="2">Heterokaryon incompatibility</fullName>
    </submittedName>
</protein>
<feature type="non-terminal residue" evidence="2">
    <location>
        <position position="1"/>
    </location>
</feature>
<evidence type="ECO:0000313" key="2">
    <source>
        <dbReference type="EMBL" id="KUJ09352.1"/>
    </source>
</evidence>
<dbReference type="EMBL" id="KQ947432">
    <property type="protein sequence ID" value="KUJ09352.1"/>
    <property type="molecule type" value="Genomic_DNA"/>
</dbReference>
<dbReference type="STRING" id="149040.A0A132BAB4"/>
<feature type="non-terminal residue" evidence="2">
    <location>
        <position position="92"/>
    </location>
</feature>
<proteinExistence type="predicted"/>
<evidence type="ECO:0000259" key="1">
    <source>
        <dbReference type="Pfam" id="PF06985"/>
    </source>
</evidence>
<dbReference type="Proteomes" id="UP000070700">
    <property type="component" value="Unassembled WGS sequence"/>
</dbReference>
<reference evidence="2 3" key="1">
    <citation type="submission" date="2015-10" db="EMBL/GenBank/DDBJ databases">
        <title>Full genome of DAOMC 229536 Phialocephala scopiformis, a fungal endophyte of spruce producing the potent anti-insectan compound rugulosin.</title>
        <authorList>
            <consortium name="DOE Joint Genome Institute"/>
            <person name="Walker A.K."/>
            <person name="Frasz S.L."/>
            <person name="Seifert K.A."/>
            <person name="Miller J.D."/>
            <person name="Mondo S.J."/>
            <person name="Labutti K."/>
            <person name="Lipzen A."/>
            <person name="Dockter R."/>
            <person name="Kennedy M."/>
            <person name="Grigoriev I.V."/>
            <person name="Spatafora J.W."/>
        </authorList>
    </citation>
    <scope>NUCLEOTIDE SEQUENCE [LARGE SCALE GENOMIC DNA]</scope>
    <source>
        <strain evidence="2 3">CBS 120377</strain>
    </source>
</reference>
<dbReference type="InParanoid" id="A0A132BAB4"/>
<dbReference type="KEGG" id="psco:LY89DRAFT_562961"/>
<dbReference type="PANTHER" id="PTHR24148">
    <property type="entry name" value="ANKYRIN REPEAT DOMAIN-CONTAINING PROTEIN 39 HOMOLOG-RELATED"/>
    <property type="match status" value="1"/>
</dbReference>
<dbReference type="Pfam" id="PF06985">
    <property type="entry name" value="HET"/>
    <property type="match status" value="1"/>
</dbReference>
<dbReference type="GeneID" id="28818214"/>
<sequence length="92" mass="10834">HRLPYEIISYRWGDSTPTHKVFCNNARCLFTRNLYSALSRIRKADVSRFVWADQISINQDDVDKRNHQVGVMRHIYANAIRTLIWLGDNDAE</sequence>
<organism evidence="2 3">
    <name type="scientific">Mollisia scopiformis</name>
    <name type="common">Conifer needle endophyte fungus</name>
    <name type="synonym">Phialocephala scopiformis</name>
    <dbReference type="NCBI Taxonomy" id="149040"/>
    <lineage>
        <taxon>Eukaryota</taxon>
        <taxon>Fungi</taxon>
        <taxon>Dikarya</taxon>
        <taxon>Ascomycota</taxon>
        <taxon>Pezizomycotina</taxon>
        <taxon>Leotiomycetes</taxon>
        <taxon>Helotiales</taxon>
        <taxon>Mollisiaceae</taxon>
        <taxon>Mollisia</taxon>
    </lineage>
</organism>
<gene>
    <name evidence="2" type="ORF">LY89DRAFT_562961</name>
</gene>
<dbReference type="OrthoDB" id="3553147at2759"/>